<organism evidence="3 4">
    <name type="scientific">Siculibacillus lacustris</name>
    <dbReference type="NCBI Taxonomy" id="1549641"/>
    <lineage>
        <taxon>Bacteria</taxon>
        <taxon>Pseudomonadati</taxon>
        <taxon>Pseudomonadota</taxon>
        <taxon>Alphaproteobacteria</taxon>
        <taxon>Hyphomicrobiales</taxon>
        <taxon>Ancalomicrobiaceae</taxon>
        <taxon>Siculibacillus</taxon>
    </lineage>
</organism>
<feature type="region of interest" description="Disordered" evidence="1">
    <location>
        <begin position="1"/>
        <end position="29"/>
    </location>
</feature>
<evidence type="ECO:0000256" key="1">
    <source>
        <dbReference type="SAM" id="MobiDB-lite"/>
    </source>
</evidence>
<sequence length="101" mass="10961">MFFHPLHPSRLQSALSADKSARRSDSQSPMERWRYALRGLSGVVMLSVVAGLLAIVVALSFGLSTIWSVVAVVAAIFVAQAGWFALIVFENLRQQSLGGED</sequence>
<dbReference type="Proteomes" id="UP000292781">
    <property type="component" value="Unassembled WGS sequence"/>
</dbReference>
<accession>A0A4Q9VKN8</accession>
<name>A0A4Q9VKN8_9HYPH</name>
<feature type="transmembrane region" description="Helical" evidence="2">
    <location>
        <begin position="65"/>
        <end position="89"/>
    </location>
</feature>
<keyword evidence="2" id="KW-0472">Membrane</keyword>
<evidence type="ECO:0000313" key="4">
    <source>
        <dbReference type="Proteomes" id="UP000292781"/>
    </source>
</evidence>
<evidence type="ECO:0000256" key="2">
    <source>
        <dbReference type="SAM" id="Phobius"/>
    </source>
</evidence>
<dbReference type="AlphaFoldDB" id="A0A4Q9VKN8"/>
<keyword evidence="2" id="KW-1133">Transmembrane helix</keyword>
<evidence type="ECO:0000313" key="3">
    <source>
        <dbReference type="EMBL" id="TBW35104.1"/>
    </source>
</evidence>
<feature type="transmembrane region" description="Helical" evidence="2">
    <location>
        <begin position="35"/>
        <end position="59"/>
    </location>
</feature>
<keyword evidence="4" id="KW-1185">Reference proteome</keyword>
<protein>
    <submittedName>
        <fullName evidence="3">Uncharacterized protein</fullName>
    </submittedName>
</protein>
<gene>
    <name evidence="3" type="ORF">EYW49_16780</name>
</gene>
<comment type="caution">
    <text evidence="3">The sequence shown here is derived from an EMBL/GenBank/DDBJ whole genome shotgun (WGS) entry which is preliminary data.</text>
</comment>
<dbReference type="EMBL" id="SJFN01000028">
    <property type="protein sequence ID" value="TBW35104.1"/>
    <property type="molecule type" value="Genomic_DNA"/>
</dbReference>
<proteinExistence type="predicted"/>
<dbReference type="RefSeq" id="WP_131310783.1">
    <property type="nucleotide sequence ID" value="NZ_SJFN01000028.1"/>
</dbReference>
<reference evidence="3 4" key="1">
    <citation type="submission" date="2019-02" db="EMBL/GenBank/DDBJ databases">
        <title>Siculibacillus lacustris gen. nov., sp. nov., a new rosette-forming bacterium isolated from a freshwater crater lake (Lake St. Ana, Romania).</title>
        <authorList>
            <person name="Felfoldi T."/>
            <person name="Marton Z."/>
            <person name="Szabo A."/>
            <person name="Mentes A."/>
            <person name="Boka K."/>
            <person name="Marialigeti K."/>
            <person name="Mathe I."/>
            <person name="Koncz M."/>
            <person name="Schumann P."/>
            <person name="Toth E."/>
        </authorList>
    </citation>
    <scope>NUCLEOTIDE SEQUENCE [LARGE SCALE GENOMIC DNA]</scope>
    <source>
        <strain evidence="3 4">SA-279</strain>
    </source>
</reference>
<keyword evidence="2" id="KW-0812">Transmembrane</keyword>